<reference evidence="1 2" key="1">
    <citation type="journal article" date="2020" name="Microorganisms">
        <title>Osmotic Adaptation and Compatible Solute Biosynthesis of Phototrophic Bacteria as Revealed from Genome Analyses.</title>
        <authorList>
            <person name="Imhoff J.F."/>
            <person name="Rahn T."/>
            <person name="Kunzel S."/>
            <person name="Keller A."/>
            <person name="Neulinger S.C."/>
        </authorList>
    </citation>
    <scope>NUCLEOTIDE SEQUENCE [LARGE SCALE GENOMIC DNA]</scope>
    <source>
        <strain evidence="1 2">DSM 15382</strain>
    </source>
</reference>
<dbReference type="NCBIfam" id="NF033819">
    <property type="entry name" value="IS66_TnpB"/>
    <property type="match status" value="1"/>
</dbReference>
<accession>A0ABS1D620</accession>
<dbReference type="PANTHER" id="PTHR36455">
    <property type="match status" value="1"/>
</dbReference>
<dbReference type="InterPro" id="IPR008878">
    <property type="entry name" value="Transposase_IS66_Orf2"/>
</dbReference>
<evidence type="ECO:0000313" key="1">
    <source>
        <dbReference type="EMBL" id="MBK1661938.1"/>
    </source>
</evidence>
<comment type="caution">
    <text evidence="1">The sequence shown here is derived from an EMBL/GenBank/DDBJ whole genome shotgun (WGS) entry which is preliminary data.</text>
</comment>
<gene>
    <name evidence="1" type="ORF">CKO45_27485</name>
</gene>
<dbReference type="EMBL" id="NRSG01000408">
    <property type="protein sequence ID" value="MBK1661938.1"/>
    <property type="molecule type" value="Genomic_DNA"/>
</dbReference>
<dbReference type="Pfam" id="PF05717">
    <property type="entry name" value="TnpB_IS66"/>
    <property type="match status" value="1"/>
</dbReference>
<dbReference type="PANTHER" id="PTHR36455:SF1">
    <property type="entry name" value="BLR8292 PROTEIN"/>
    <property type="match status" value="1"/>
</dbReference>
<keyword evidence="2" id="KW-1185">Reference proteome</keyword>
<sequence length="90" mass="9658">MLGPPPGTRVFLACGVTDMRKGFDGLAALVQTVLAQDPYSGAMFCFRGRRGDRATFCILSLRDLAAAWRHLSDTLEDSSAGAPSRAVGRR</sequence>
<organism evidence="1 2">
    <name type="scientific">Paracraurococcus ruber</name>
    <dbReference type="NCBI Taxonomy" id="77675"/>
    <lineage>
        <taxon>Bacteria</taxon>
        <taxon>Pseudomonadati</taxon>
        <taxon>Pseudomonadota</taxon>
        <taxon>Alphaproteobacteria</taxon>
        <taxon>Acetobacterales</taxon>
        <taxon>Roseomonadaceae</taxon>
        <taxon>Paracraurococcus</taxon>
    </lineage>
</organism>
<name>A0ABS1D620_9PROT</name>
<dbReference type="Proteomes" id="UP000697995">
    <property type="component" value="Unassembled WGS sequence"/>
</dbReference>
<proteinExistence type="predicted"/>
<evidence type="ECO:0000313" key="2">
    <source>
        <dbReference type="Proteomes" id="UP000697995"/>
    </source>
</evidence>
<dbReference type="RefSeq" id="WP_200306497.1">
    <property type="nucleotide sequence ID" value="NZ_NRSG01000408.1"/>
</dbReference>
<evidence type="ECO:0008006" key="3">
    <source>
        <dbReference type="Google" id="ProtNLM"/>
    </source>
</evidence>
<protein>
    <recommendedName>
        <fullName evidence="3">Transposase</fullName>
    </recommendedName>
</protein>